<reference evidence="1 2" key="1">
    <citation type="submission" date="2020-10" db="EMBL/GenBank/DDBJ databases">
        <title>Connecting structure to function with the recovery of over 1000 high-quality activated sludge metagenome-assembled genomes encoding full-length rRNA genes using long-read sequencing.</title>
        <authorList>
            <person name="Singleton C.M."/>
            <person name="Petriglieri F."/>
            <person name="Kristensen J.M."/>
            <person name="Kirkegaard R.H."/>
            <person name="Michaelsen T.Y."/>
            <person name="Andersen M.H."/>
            <person name="Karst S.M."/>
            <person name="Dueholm M.S."/>
            <person name="Nielsen P.H."/>
            <person name="Albertsen M."/>
        </authorList>
    </citation>
    <scope>NUCLEOTIDE SEQUENCE [LARGE SCALE GENOMIC DNA]</scope>
    <source>
        <strain evidence="1">Lyne_18-Q3-R50-59_MAXAC.006</strain>
    </source>
</reference>
<evidence type="ECO:0000313" key="1">
    <source>
        <dbReference type="EMBL" id="MBK9297973.1"/>
    </source>
</evidence>
<dbReference type="Proteomes" id="UP000727993">
    <property type="component" value="Unassembled WGS sequence"/>
</dbReference>
<name>A0A936TE31_9ACTN</name>
<dbReference type="AlphaFoldDB" id="A0A936TE31"/>
<dbReference type="EMBL" id="JADJZA010000007">
    <property type="protein sequence ID" value="MBK9297973.1"/>
    <property type="molecule type" value="Genomic_DNA"/>
</dbReference>
<proteinExistence type="predicted"/>
<comment type="caution">
    <text evidence="1">The sequence shown here is derived from an EMBL/GenBank/DDBJ whole genome shotgun (WGS) entry which is preliminary data.</text>
</comment>
<accession>A0A936TE31</accession>
<evidence type="ECO:0008006" key="3">
    <source>
        <dbReference type="Google" id="ProtNLM"/>
    </source>
</evidence>
<gene>
    <name evidence="1" type="ORF">IPN02_14290</name>
</gene>
<evidence type="ECO:0000313" key="2">
    <source>
        <dbReference type="Proteomes" id="UP000727993"/>
    </source>
</evidence>
<organism evidence="1 2">
    <name type="scientific">Candidatus Neomicrothrix subdominans</name>
    <dbReference type="NCBI Taxonomy" id="2954438"/>
    <lineage>
        <taxon>Bacteria</taxon>
        <taxon>Bacillati</taxon>
        <taxon>Actinomycetota</taxon>
        <taxon>Acidimicrobiia</taxon>
        <taxon>Acidimicrobiales</taxon>
        <taxon>Microthrixaceae</taxon>
        <taxon>Candidatus Neomicrothrix</taxon>
    </lineage>
</organism>
<protein>
    <recommendedName>
        <fullName evidence="3">Ribbon-helix-helix protein CopG domain-containing protein</fullName>
    </recommendedName>
</protein>
<sequence>MDTQSQLQAVGTKLREPGEVRRITVKLTPDAYDSVRETADALELSLTSLIRQSIAMFRFFAVEHKNSQVFIKEDGETREVILFNAR</sequence>